<protein>
    <submittedName>
        <fullName evidence="1">Uncharacterized protein</fullName>
    </submittedName>
</protein>
<sequence>MGAAGVLEMGNDGRRKLSRSFVRSVFSSLQQSSTALAIVDVVVAVACVLRSCDVLVLRSNDSGDGNAALVL</sequence>
<keyword evidence="2" id="KW-1185">Reference proteome</keyword>
<dbReference type="EMBL" id="AZBU02000001">
    <property type="protein sequence ID" value="TMS35664.1"/>
    <property type="molecule type" value="Genomic_DNA"/>
</dbReference>
<evidence type="ECO:0000313" key="1">
    <source>
        <dbReference type="EMBL" id="TMS35664.1"/>
    </source>
</evidence>
<comment type="caution">
    <text evidence="1">The sequence shown here is derived from an EMBL/GenBank/DDBJ whole genome shotgun (WGS) entry which is preliminary data.</text>
</comment>
<dbReference type="OrthoDB" id="1621027at2759"/>
<accession>A0A4U8URW3</accession>
<evidence type="ECO:0000313" key="2">
    <source>
        <dbReference type="Proteomes" id="UP000298663"/>
    </source>
</evidence>
<reference evidence="1 2" key="1">
    <citation type="journal article" date="2015" name="Genome Biol.">
        <title>Comparative genomics of Steinernema reveals deeply conserved gene regulatory networks.</title>
        <authorList>
            <person name="Dillman A.R."/>
            <person name="Macchietto M."/>
            <person name="Porter C.F."/>
            <person name="Rogers A."/>
            <person name="Williams B."/>
            <person name="Antoshechkin I."/>
            <person name="Lee M.M."/>
            <person name="Goodwin Z."/>
            <person name="Lu X."/>
            <person name="Lewis E.E."/>
            <person name="Goodrich-Blair H."/>
            <person name="Stock S.P."/>
            <person name="Adams B.J."/>
            <person name="Sternberg P.W."/>
            <person name="Mortazavi A."/>
        </authorList>
    </citation>
    <scope>NUCLEOTIDE SEQUENCE [LARGE SCALE GENOMIC DNA]</scope>
    <source>
        <strain evidence="1 2">ALL</strain>
    </source>
</reference>
<dbReference type="Proteomes" id="UP000298663">
    <property type="component" value="Unassembled WGS sequence"/>
</dbReference>
<proteinExistence type="predicted"/>
<gene>
    <name evidence="1" type="ORF">L596_003021</name>
</gene>
<dbReference type="AlphaFoldDB" id="A0A4U8URW3"/>
<reference evidence="1 2" key="2">
    <citation type="journal article" date="2019" name="G3 (Bethesda)">
        <title>Hybrid Assembly of the Genome of the Entomopathogenic Nematode Steinernema carpocapsae Identifies the X-Chromosome.</title>
        <authorList>
            <person name="Serra L."/>
            <person name="Macchietto M."/>
            <person name="Macias-Munoz A."/>
            <person name="McGill C.J."/>
            <person name="Rodriguez I.M."/>
            <person name="Rodriguez B."/>
            <person name="Murad R."/>
            <person name="Mortazavi A."/>
        </authorList>
    </citation>
    <scope>NUCLEOTIDE SEQUENCE [LARGE SCALE GENOMIC DNA]</scope>
    <source>
        <strain evidence="1 2">ALL</strain>
    </source>
</reference>
<organism evidence="1 2">
    <name type="scientific">Steinernema carpocapsae</name>
    <name type="common">Entomopathogenic nematode</name>
    <dbReference type="NCBI Taxonomy" id="34508"/>
    <lineage>
        <taxon>Eukaryota</taxon>
        <taxon>Metazoa</taxon>
        <taxon>Ecdysozoa</taxon>
        <taxon>Nematoda</taxon>
        <taxon>Chromadorea</taxon>
        <taxon>Rhabditida</taxon>
        <taxon>Tylenchina</taxon>
        <taxon>Panagrolaimomorpha</taxon>
        <taxon>Strongyloidoidea</taxon>
        <taxon>Steinernematidae</taxon>
        <taxon>Steinernema</taxon>
    </lineage>
</organism>
<name>A0A4U8URW3_STECR</name>